<name>A0A179UH09_BLAGS</name>
<evidence type="ECO:0000256" key="1">
    <source>
        <dbReference type="SAM" id="MobiDB-lite"/>
    </source>
</evidence>
<gene>
    <name evidence="2" type="ORF">BDBG_03237</name>
</gene>
<proteinExistence type="predicted"/>
<feature type="region of interest" description="Disordered" evidence="1">
    <location>
        <begin position="103"/>
        <end position="132"/>
    </location>
</feature>
<sequence length="250" mass="27629">MGWVLTWAWSLGGLGRENRGPGLLESARTIEWIEGKAGLVFSIKHCRWTGEEQQLSSFSQSRVCLKALLQGYVDSSERMGGQDPRQPAAIMTSRNSNRAAATAAAATNKPRNAETRAAQGDEELTQEQEKEEIRRQEASLDYHHLQVPQKRTYLSSTSLTNPWLCLKSQSLSKVSSPGEILPQHQTSSLHLHLLLASWPLLEPMDPGFPPISPIILSEPHGEVGWEKQKLILNFIAGCPKTLWAGSGEAK</sequence>
<dbReference type="VEuPathDB" id="FungiDB:BDBG_03237"/>
<accession>A0A179UH09</accession>
<keyword evidence="3" id="KW-1185">Reference proteome</keyword>
<dbReference type="RefSeq" id="XP_002626073.1">
    <property type="nucleotide sequence ID" value="XM_002626027.2"/>
</dbReference>
<dbReference type="EMBL" id="GG657452">
    <property type="protein sequence ID" value="OAT07140.1"/>
    <property type="molecule type" value="Genomic_DNA"/>
</dbReference>
<dbReference type="KEGG" id="bgh:BDBG_03237"/>
<reference evidence="3" key="1">
    <citation type="journal article" date="2015" name="PLoS Genet.">
        <title>The dynamic genome and transcriptome of the human fungal pathogen Blastomyces and close relative Emmonsia.</title>
        <authorList>
            <person name="Munoz J.F."/>
            <person name="Gauthier G.M."/>
            <person name="Desjardins C.A."/>
            <person name="Gallo J.E."/>
            <person name="Holder J."/>
            <person name="Sullivan T.D."/>
            <person name="Marty A.J."/>
            <person name="Carmen J.C."/>
            <person name="Chen Z."/>
            <person name="Ding L."/>
            <person name="Gujja S."/>
            <person name="Magrini V."/>
            <person name="Misas E."/>
            <person name="Mitreva M."/>
            <person name="Priest M."/>
            <person name="Saif S."/>
            <person name="Whiston E.A."/>
            <person name="Young S."/>
            <person name="Zeng Q."/>
            <person name="Goldman W.E."/>
            <person name="Mardis E.R."/>
            <person name="Taylor J.W."/>
            <person name="McEwen J.G."/>
            <person name="Clay O.K."/>
            <person name="Klein B.S."/>
            <person name="Cuomo C.A."/>
        </authorList>
    </citation>
    <scope>NUCLEOTIDE SEQUENCE [LARGE SCALE GENOMIC DNA]</scope>
    <source>
        <strain evidence="3">SLH14081</strain>
    </source>
</reference>
<dbReference type="Proteomes" id="UP000002038">
    <property type="component" value="Unassembled WGS sequence"/>
</dbReference>
<organism evidence="2 3">
    <name type="scientific">Blastomyces gilchristii (strain SLH14081)</name>
    <name type="common">Blastomyces dermatitidis</name>
    <dbReference type="NCBI Taxonomy" id="559298"/>
    <lineage>
        <taxon>Eukaryota</taxon>
        <taxon>Fungi</taxon>
        <taxon>Dikarya</taxon>
        <taxon>Ascomycota</taxon>
        <taxon>Pezizomycotina</taxon>
        <taxon>Eurotiomycetes</taxon>
        <taxon>Eurotiomycetidae</taxon>
        <taxon>Onygenales</taxon>
        <taxon>Ajellomycetaceae</taxon>
        <taxon>Blastomyces</taxon>
    </lineage>
</organism>
<dbReference type="GeneID" id="8505793"/>
<evidence type="ECO:0000313" key="3">
    <source>
        <dbReference type="Proteomes" id="UP000002038"/>
    </source>
</evidence>
<protein>
    <submittedName>
        <fullName evidence="2">Uncharacterized protein</fullName>
    </submittedName>
</protein>
<evidence type="ECO:0000313" key="2">
    <source>
        <dbReference type="EMBL" id="OAT07140.1"/>
    </source>
</evidence>
<dbReference type="AlphaFoldDB" id="A0A179UH09"/>